<dbReference type="GO" id="GO:0046983">
    <property type="term" value="F:protein dimerization activity"/>
    <property type="evidence" value="ECO:0007669"/>
    <property type="project" value="InterPro"/>
</dbReference>
<organism evidence="2 4">
    <name type="scientific">Rotaria magnacalcarata</name>
    <dbReference type="NCBI Taxonomy" id="392030"/>
    <lineage>
        <taxon>Eukaryota</taxon>
        <taxon>Metazoa</taxon>
        <taxon>Spiralia</taxon>
        <taxon>Gnathifera</taxon>
        <taxon>Rotifera</taxon>
        <taxon>Eurotatoria</taxon>
        <taxon>Bdelloidea</taxon>
        <taxon>Philodinida</taxon>
        <taxon>Philodinidae</taxon>
        <taxon>Rotaria</taxon>
    </lineage>
</organism>
<evidence type="ECO:0000313" key="2">
    <source>
        <dbReference type="EMBL" id="CAF2220679.1"/>
    </source>
</evidence>
<dbReference type="PANTHER" id="PTHR45749:SF21">
    <property type="entry name" value="DUF4371 DOMAIN-CONTAINING PROTEIN"/>
    <property type="match status" value="1"/>
</dbReference>
<protein>
    <recommendedName>
        <fullName evidence="1">HAT C-terminal dimerisation domain-containing protein</fullName>
    </recommendedName>
</protein>
<gene>
    <name evidence="3" type="ORF">UXM345_LOCUS27735</name>
    <name evidence="2" type="ORF">XDN619_LOCUS33790</name>
</gene>
<dbReference type="EMBL" id="CAJOBF010006091">
    <property type="protein sequence ID" value="CAF4196204.1"/>
    <property type="molecule type" value="Genomic_DNA"/>
</dbReference>
<dbReference type="Proteomes" id="UP000663887">
    <property type="component" value="Unassembled WGS sequence"/>
</dbReference>
<evidence type="ECO:0000313" key="3">
    <source>
        <dbReference type="EMBL" id="CAF4196204.1"/>
    </source>
</evidence>
<dbReference type="AlphaFoldDB" id="A0A816ZLZ7"/>
<comment type="caution">
    <text evidence="2">The sequence shown here is derived from an EMBL/GenBank/DDBJ whole genome shotgun (WGS) entry which is preliminary data.</text>
</comment>
<evidence type="ECO:0000259" key="1">
    <source>
        <dbReference type="Pfam" id="PF05699"/>
    </source>
</evidence>
<evidence type="ECO:0000313" key="4">
    <source>
        <dbReference type="Proteomes" id="UP000663887"/>
    </source>
</evidence>
<accession>A0A816ZLZ7</accession>
<name>A0A816ZLZ7_9BILA</name>
<dbReference type="Pfam" id="PF05699">
    <property type="entry name" value="Dimer_Tnp_hAT"/>
    <property type="match status" value="1"/>
</dbReference>
<dbReference type="EMBL" id="CAJNRG010017265">
    <property type="protein sequence ID" value="CAF2220679.1"/>
    <property type="molecule type" value="Genomic_DNA"/>
</dbReference>
<proteinExistence type="predicted"/>
<dbReference type="Proteomes" id="UP000663842">
    <property type="component" value="Unassembled WGS sequence"/>
</dbReference>
<reference evidence="2" key="1">
    <citation type="submission" date="2021-02" db="EMBL/GenBank/DDBJ databases">
        <authorList>
            <person name="Nowell W R."/>
        </authorList>
    </citation>
    <scope>NUCLEOTIDE SEQUENCE</scope>
</reference>
<dbReference type="PANTHER" id="PTHR45749">
    <property type="match status" value="1"/>
</dbReference>
<dbReference type="InterPro" id="IPR008906">
    <property type="entry name" value="HATC_C_dom"/>
</dbReference>
<feature type="domain" description="HAT C-terminal dimerisation" evidence="1">
    <location>
        <begin position="6"/>
        <end position="60"/>
    </location>
</feature>
<sequence>MAPGLPNLSIRYKIYLTLPVTSANAERSFSKLNIIKSCLHSTMTNERLSSLGLISVERDLAENIDFESTINRFALMKLRSNKILVLFESIWYIFTWLVCSTPDEVNDELSNKPRRLYFVL</sequence>